<reference evidence="2 3" key="1">
    <citation type="submission" date="2019-01" db="EMBL/GenBank/DDBJ databases">
        <authorList>
            <person name="Sayadi A."/>
        </authorList>
    </citation>
    <scope>NUCLEOTIDE SEQUENCE [LARGE SCALE GENOMIC DNA]</scope>
</reference>
<keyword evidence="1" id="KW-1133">Transmembrane helix</keyword>
<name>A0A653D6Y1_CALMS</name>
<feature type="transmembrane region" description="Helical" evidence="1">
    <location>
        <begin position="48"/>
        <end position="68"/>
    </location>
</feature>
<organism evidence="2 3">
    <name type="scientific">Callosobruchus maculatus</name>
    <name type="common">Southern cowpea weevil</name>
    <name type="synonym">Pulse bruchid</name>
    <dbReference type="NCBI Taxonomy" id="64391"/>
    <lineage>
        <taxon>Eukaryota</taxon>
        <taxon>Metazoa</taxon>
        <taxon>Ecdysozoa</taxon>
        <taxon>Arthropoda</taxon>
        <taxon>Hexapoda</taxon>
        <taxon>Insecta</taxon>
        <taxon>Pterygota</taxon>
        <taxon>Neoptera</taxon>
        <taxon>Endopterygota</taxon>
        <taxon>Coleoptera</taxon>
        <taxon>Polyphaga</taxon>
        <taxon>Cucujiformia</taxon>
        <taxon>Chrysomeloidea</taxon>
        <taxon>Chrysomelidae</taxon>
        <taxon>Bruchinae</taxon>
        <taxon>Bruchini</taxon>
        <taxon>Callosobruchus</taxon>
    </lineage>
</organism>
<keyword evidence="1" id="KW-0472">Membrane</keyword>
<protein>
    <submittedName>
        <fullName evidence="2">Uncharacterized protein</fullName>
    </submittedName>
</protein>
<sequence length="70" mass="8502">MDRRGLIHFYCPWIPLYNRTVGRLSNTVDNTFDGILQQHRIYIRMCTYINSFFFFVYTCIVNVIFFSLHI</sequence>
<accession>A0A653D6Y1</accession>
<dbReference type="Proteomes" id="UP000410492">
    <property type="component" value="Unassembled WGS sequence"/>
</dbReference>
<keyword evidence="3" id="KW-1185">Reference proteome</keyword>
<dbReference type="EMBL" id="CAACVG010010497">
    <property type="protein sequence ID" value="VEN55944.1"/>
    <property type="molecule type" value="Genomic_DNA"/>
</dbReference>
<evidence type="ECO:0000256" key="1">
    <source>
        <dbReference type="SAM" id="Phobius"/>
    </source>
</evidence>
<evidence type="ECO:0000313" key="3">
    <source>
        <dbReference type="Proteomes" id="UP000410492"/>
    </source>
</evidence>
<proteinExistence type="predicted"/>
<keyword evidence="1" id="KW-0812">Transmembrane</keyword>
<gene>
    <name evidence="2" type="ORF">CALMAC_LOCUS14983</name>
</gene>
<evidence type="ECO:0000313" key="2">
    <source>
        <dbReference type="EMBL" id="VEN55944.1"/>
    </source>
</evidence>
<dbReference type="AlphaFoldDB" id="A0A653D6Y1"/>